<comment type="caution">
    <text evidence="2">The sequence shown here is derived from an EMBL/GenBank/DDBJ whole genome shotgun (WGS) entry which is preliminary data.</text>
</comment>
<evidence type="ECO:0000313" key="2">
    <source>
        <dbReference type="EMBL" id="KAJ3491936.1"/>
    </source>
</evidence>
<keyword evidence="3" id="KW-1185">Reference proteome</keyword>
<evidence type="ECO:0000256" key="1">
    <source>
        <dbReference type="SAM" id="MobiDB-lite"/>
    </source>
</evidence>
<feature type="region of interest" description="Disordered" evidence="1">
    <location>
        <begin position="542"/>
        <end position="584"/>
    </location>
</feature>
<dbReference type="SUPFAM" id="SSF52047">
    <property type="entry name" value="RNI-like"/>
    <property type="match status" value="1"/>
</dbReference>
<dbReference type="Gene3D" id="3.80.10.10">
    <property type="entry name" value="Ribonuclease Inhibitor"/>
    <property type="match status" value="1"/>
</dbReference>
<evidence type="ECO:0008006" key="4">
    <source>
        <dbReference type="Google" id="ProtNLM"/>
    </source>
</evidence>
<dbReference type="AlphaFoldDB" id="A0AAD5VEJ4"/>
<organism evidence="2 3">
    <name type="scientific">Meripilus lineatus</name>
    <dbReference type="NCBI Taxonomy" id="2056292"/>
    <lineage>
        <taxon>Eukaryota</taxon>
        <taxon>Fungi</taxon>
        <taxon>Dikarya</taxon>
        <taxon>Basidiomycota</taxon>
        <taxon>Agaricomycotina</taxon>
        <taxon>Agaricomycetes</taxon>
        <taxon>Polyporales</taxon>
        <taxon>Meripilaceae</taxon>
        <taxon>Meripilus</taxon>
    </lineage>
</organism>
<feature type="compositionally biased region" description="Acidic residues" evidence="1">
    <location>
        <begin position="566"/>
        <end position="584"/>
    </location>
</feature>
<reference evidence="2" key="1">
    <citation type="submission" date="2022-07" db="EMBL/GenBank/DDBJ databases">
        <title>Genome Sequence of Physisporinus lineatus.</title>
        <authorList>
            <person name="Buettner E."/>
        </authorList>
    </citation>
    <scope>NUCLEOTIDE SEQUENCE</scope>
    <source>
        <strain evidence="2">VT162</strain>
    </source>
</reference>
<gene>
    <name evidence="2" type="ORF">NLI96_g350</name>
</gene>
<accession>A0AAD5VEJ4</accession>
<dbReference type="Proteomes" id="UP001212997">
    <property type="component" value="Unassembled WGS sequence"/>
</dbReference>
<sequence length="593" mass="67733">MQETISEETSSVGGSQRVLGIESLTMEDVREIARGRVLLRARNTRLEGSDSDKADAYENLEESLESMQEDVEYALERIDLSGRRIDRLKEERRRNTESVSLIRLEDQHETLLRELERKKNLISDVAGLRRQYKPIHAIALRCILETAVPPSDFLDPSLTAGLHPYWSRVLRMKKSWVLVCKDWNFVAVPILYDDIVLRHVGQLPALASSIRSNPGLGGLVHSLTFAFTTPRAFNSVVTSCTQFILQTCPNIRKLYFSSEFLVGCPVGLPLFTLPDAGEMATCIQHTASQLTVLGIHYDEIFHDPKPRFPTSILYASQNLVTLYIRIPECRITLSKLDLKNLENLFFMHNTFDHKDCRCLGEVGRWNLPKLDSLTLLCQWKEESQEKDIFHSLGKRLRYLDIAHAYPAPRVHTQDYVIAILELCPVLQHLIYPSNVAWDDLTNFLSNPLSRSLSFLDFISMASRFLSQILIFGTKRPPRCRRIDTSLDRIPGLARLIPPDPLGLPPATSRIHRIFDLTILETRWALTEYKGDISESLNPFLRDMTPRSGTPQSDISSSDFSMSDTYYSDEDESENDNEEQITEEEAIEIFRSTL</sequence>
<proteinExistence type="predicted"/>
<name>A0AAD5VEJ4_9APHY</name>
<protein>
    <recommendedName>
        <fullName evidence="4">F-box domain-containing protein</fullName>
    </recommendedName>
</protein>
<dbReference type="EMBL" id="JANAWD010000005">
    <property type="protein sequence ID" value="KAJ3491936.1"/>
    <property type="molecule type" value="Genomic_DNA"/>
</dbReference>
<evidence type="ECO:0000313" key="3">
    <source>
        <dbReference type="Proteomes" id="UP001212997"/>
    </source>
</evidence>
<dbReference type="InterPro" id="IPR032675">
    <property type="entry name" value="LRR_dom_sf"/>
</dbReference>
<feature type="compositionally biased region" description="Low complexity" evidence="1">
    <location>
        <begin position="552"/>
        <end position="565"/>
    </location>
</feature>